<name>A0ABU9DM84_9BACL</name>
<dbReference type="GO" id="GO:0016787">
    <property type="term" value="F:hydrolase activity"/>
    <property type="evidence" value="ECO:0007669"/>
    <property type="project" value="UniProtKB-KW"/>
</dbReference>
<dbReference type="PRINTS" id="PR01790">
    <property type="entry name" value="SMP30FAMILY"/>
</dbReference>
<evidence type="ECO:0000256" key="1">
    <source>
        <dbReference type="ARBA" id="ARBA00008853"/>
    </source>
</evidence>
<feature type="domain" description="SMP-30/Gluconolactonase/LRE-like region" evidence="2">
    <location>
        <begin position="13"/>
        <end position="256"/>
    </location>
</feature>
<evidence type="ECO:0000259" key="2">
    <source>
        <dbReference type="Pfam" id="PF08450"/>
    </source>
</evidence>
<dbReference type="EC" id="3.1.1.99" evidence="3"/>
<accession>A0ABU9DM84</accession>
<keyword evidence="4" id="KW-1185">Reference proteome</keyword>
<protein>
    <submittedName>
        <fullName evidence="3">SMP-30/gluconolactonase/LRE family protein</fullName>
        <ecNumber evidence="3">3.1.1.99</ecNumber>
    </submittedName>
</protein>
<comment type="caution">
    <text evidence="3">The sequence shown here is derived from an EMBL/GenBank/DDBJ whole genome shotgun (WGS) entry which is preliminary data.</text>
</comment>
<reference evidence="3 4" key="1">
    <citation type="submission" date="2024-04" db="EMBL/GenBank/DDBJ databases">
        <title>draft genome sequnece of Paenibacillus filicis.</title>
        <authorList>
            <person name="Kim D.-U."/>
        </authorList>
    </citation>
    <scope>NUCLEOTIDE SEQUENCE [LARGE SCALE GENOMIC DNA]</scope>
    <source>
        <strain evidence="3 4">KACC14197</strain>
    </source>
</reference>
<dbReference type="Pfam" id="PF08450">
    <property type="entry name" value="SGL"/>
    <property type="match status" value="1"/>
</dbReference>
<dbReference type="InterPro" id="IPR013658">
    <property type="entry name" value="SGL"/>
</dbReference>
<evidence type="ECO:0000313" key="3">
    <source>
        <dbReference type="EMBL" id="MEK8129968.1"/>
    </source>
</evidence>
<dbReference type="Proteomes" id="UP001469365">
    <property type="component" value="Unassembled WGS sequence"/>
</dbReference>
<dbReference type="PANTHER" id="PTHR10907">
    <property type="entry name" value="REGUCALCIN"/>
    <property type="match status" value="1"/>
</dbReference>
<sequence>MQAELVWEAKAELGEGPHWDREKQMLYWVDITGRRIHAYHAPSDTEDVYDFDRMVSAVIPAEEGGLIVTLQDGIYRFHPEDDALHLLTEVEADLPRTRMNDAKCDPTGRLWAGTMRMDGSKELGALYVLERDGRFRQALTDIGCSNGLAWDVQRGRMYYIDTGTRRVDALDWDASTGAIANRRPAVRFPDDAGWPDGMTIDAEGMLWVGHWGGGRISRWDPDTGSLLAEVTVPALNVTSCTFGGRDLDELYITTAREGMSAEQSARYPLAGSLFKVRPGVRGTAGQPFGS</sequence>
<dbReference type="EMBL" id="JBBPCC010000012">
    <property type="protein sequence ID" value="MEK8129968.1"/>
    <property type="molecule type" value="Genomic_DNA"/>
</dbReference>
<dbReference type="PANTHER" id="PTHR10907:SF47">
    <property type="entry name" value="REGUCALCIN"/>
    <property type="match status" value="1"/>
</dbReference>
<keyword evidence="3" id="KW-0378">Hydrolase</keyword>
<gene>
    <name evidence="3" type="ORF">WMW72_18860</name>
</gene>
<evidence type="ECO:0000313" key="4">
    <source>
        <dbReference type="Proteomes" id="UP001469365"/>
    </source>
</evidence>
<proteinExistence type="inferred from homology"/>
<dbReference type="InterPro" id="IPR011042">
    <property type="entry name" value="6-blade_b-propeller_TolB-like"/>
</dbReference>
<dbReference type="SUPFAM" id="SSF63829">
    <property type="entry name" value="Calcium-dependent phosphotriesterase"/>
    <property type="match status" value="1"/>
</dbReference>
<dbReference type="RefSeq" id="WP_341417091.1">
    <property type="nucleotide sequence ID" value="NZ_JBBPCC010000012.1"/>
</dbReference>
<comment type="similarity">
    <text evidence="1">Belongs to the SMP-30/CGR1 family.</text>
</comment>
<dbReference type="Gene3D" id="2.120.10.30">
    <property type="entry name" value="TolB, C-terminal domain"/>
    <property type="match status" value="1"/>
</dbReference>
<dbReference type="InterPro" id="IPR005511">
    <property type="entry name" value="SMP-30"/>
</dbReference>
<organism evidence="3 4">
    <name type="scientific">Paenibacillus filicis</name>
    <dbReference type="NCBI Taxonomy" id="669464"/>
    <lineage>
        <taxon>Bacteria</taxon>
        <taxon>Bacillati</taxon>
        <taxon>Bacillota</taxon>
        <taxon>Bacilli</taxon>
        <taxon>Bacillales</taxon>
        <taxon>Paenibacillaceae</taxon>
        <taxon>Paenibacillus</taxon>
    </lineage>
</organism>